<evidence type="ECO:0000256" key="1">
    <source>
        <dbReference type="ARBA" id="ARBA00004141"/>
    </source>
</evidence>
<feature type="transmembrane region" description="Helical" evidence="6">
    <location>
        <begin position="188"/>
        <end position="204"/>
    </location>
</feature>
<keyword evidence="4 6" id="KW-0472">Membrane</keyword>
<dbReference type="RefSeq" id="WP_311665551.1">
    <property type="nucleotide sequence ID" value="NZ_JAVREO010000003.1"/>
</dbReference>
<reference evidence="8" key="1">
    <citation type="submission" date="2023-07" db="EMBL/GenBank/DDBJ databases">
        <title>30 novel species of actinomycetes from the DSMZ collection.</title>
        <authorList>
            <person name="Nouioui I."/>
        </authorList>
    </citation>
    <scope>NUCLEOTIDE SEQUENCE [LARGE SCALE GENOMIC DNA]</scope>
    <source>
        <strain evidence="8">DSM 44915</strain>
    </source>
</reference>
<organism evidence="7 8">
    <name type="scientific">Streptomyces chisholmiae</name>
    <dbReference type="NCBI Taxonomy" id="3075540"/>
    <lineage>
        <taxon>Bacteria</taxon>
        <taxon>Bacillati</taxon>
        <taxon>Actinomycetota</taxon>
        <taxon>Actinomycetes</taxon>
        <taxon>Kitasatosporales</taxon>
        <taxon>Streptomycetaceae</taxon>
        <taxon>Streptomyces</taxon>
    </lineage>
</organism>
<feature type="region of interest" description="Disordered" evidence="5">
    <location>
        <begin position="1"/>
        <end position="23"/>
    </location>
</feature>
<name>A0ABU2JLF7_9ACTN</name>
<proteinExistence type="predicted"/>
<keyword evidence="3 6" id="KW-1133">Transmembrane helix</keyword>
<keyword evidence="2 6" id="KW-0812">Transmembrane</keyword>
<feature type="transmembrane region" description="Helical" evidence="6">
    <location>
        <begin position="65"/>
        <end position="82"/>
    </location>
</feature>
<keyword evidence="8" id="KW-1185">Reference proteome</keyword>
<evidence type="ECO:0000313" key="7">
    <source>
        <dbReference type="EMBL" id="MDT0265817.1"/>
    </source>
</evidence>
<sequence>MPTRSSSPPHPAAGARLSATAGDPGPLRPGPVTLLAWTNVLFGATGAACAWVTSTALGHPGDPVLAAFAFFLVAAVYTRDRLQSAGDGTSRRSAWTARHARSLRGWTAACVLVLPPLAVLRPWCAVALATAGTLGWCYATPLVPWRGPRRAPRDLPGLKLPYVVAVWAVVTVLLPAAQHGRLQDSRTWCLALSLALIMSVTALLNDVRDVDDDRHQGAMTLPVLLGERGTRVTAYALAAGGVGVGQLVLPLPTLVWALYNVTLLARYRPRPGVHPRPWVDVQGLVPLTAVLLTG</sequence>
<feature type="transmembrane region" description="Helical" evidence="6">
    <location>
        <begin position="34"/>
        <end position="53"/>
    </location>
</feature>
<evidence type="ECO:0000256" key="5">
    <source>
        <dbReference type="SAM" id="MobiDB-lite"/>
    </source>
</evidence>
<dbReference type="Pfam" id="PF01040">
    <property type="entry name" value="UbiA"/>
    <property type="match status" value="1"/>
</dbReference>
<dbReference type="EMBL" id="JAVREO010000003">
    <property type="protein sequence ID" value="MDT0265817.1"/>
    <property type="molecule type" value="Genomic_DNA"/>
</dbReference>
<evidence type="ECO:0000256" key="3">
    <source>
        <dbReference type="ARBA" id="ARBA00022989"/>
    </source>
</evidence>
<gene>
    <name evidence="7" type="ORF">RM844_05880</name>
</gene>
<evidence type="ECO:0000256" key="6">
    <source>
        <dbReference type="SAM" id="Phobius"/>
    </source>
</evidence>
<dbReference type="Proteomes" id="UP001183410">
    <property type="component" value="Unassembled WGS sequence"/>
</dbReference>
<evidence type="ECO:0000313" key="8">
    <source>
        <dbReference type="Proteomes" id="UP001183410"/>
    </source>
</evidence>
<comment type="caution">
    <text evidence="7">The sequence shown here is derived from an EMBL/GenBank/DDBJ whole genome shotgun (WGS) entry which is preliminary data.</text>
</comment>
<feature type="transmembrane region" description="Helical" evidence="6">
    <location>
        <begin position="160"/>
        <end position="176"/>
    </location>
</feature>
<feature type="transmembrane region" description="Helical" evidence="6">
    <location>
        <begin position="234"/>
        <end position="259"/>
    </location>
</feature>
<evidence type="ECO:0000256" key="2">
    <source>
        <dbReference type="ARBA" id="ARBA00022692"/>
    </source>
</evidence>
<comment type="subcellular location">
    <subcellularLocation>
        <location evidence="1">Membrane</location>
        <topology evidence="1">Multi-pass membrane protein</topology>
    </subcellularLocation>
</comment>
<accession>A0ABU2JLF7</accession>
<protein>
    <submittedName>
        <fullName evidence="7">UbiA family prenyltransferase</fullName>
    </submittedName>
</protein>
<dbReference type="InterPro" id="IPR000537">
    <property type="entry name" value="UbiA_prenyltransferase"/>
</dbReference>
<evidence type="ECO:0000256" key="4">
    <source>
        <dbReference type="ARBA" id="ARBA00023136"/>
    </source>
</evidence>